<keyword evidence="2" id="KW-0934">Plastid</keyword>
<keyword evidence="1" id="KW-1133">Transmembrane helix</keyword>
<reference evidence="2" key="1">
    <citation type="journal article" date="2016" name="Mitochondrial DNA Part B Resour">
        <title>Organellar genome analysis of the marine red alga Dasya binghamiae (Dasyaceae, Rhodophyta) reveals an uncharacteristic florideophyte mitogenome structure.</title>
        <authorList>
            <person name="Tamayo D.A."/>
            <person name="Hughey J.R."/>
        </authorList>
    </citation>
    <scope>NUCLEOTIDE SEQUENCE</scope>
</reference>
<dbReference type="AlphaFoldDB" id="A0A1C8XRZ6"/>
<dbReference type="GeneID" id="29071501"/>
<geneLocation type="plastid" evidence="2"/>
<proteinExistence type="predicted"/>
<gene>
    <name evidence="2" type="primary">ycf65</name>
</gene>
<sequence>MQKKIYLVHKMTLLLISIEALHLYSYEYLYKQKYYYNNKNYCFLSLILHIYSIYTIINTKTLKKLAYNIINEYNKYPQSNLVKQYLNKFTYIHNKKYNYYNYNCNHCFNLLYIHRIAMINLYIILQANHKKGVILFIKYLCKSI</sequence>
<organism evidence="2">
    <name type="scientific">Dasya binghamiae</name>
    <dbReference type="NCBI Taxonomy" id="1896963"/>
    <lineage>
        <taxon>Eukaryota</taxon>
        <taxon>Rhodophyta</taxon>
        <taxon>Florideophyceae</taxon>
        <taxon>Rhodymeniophycidae</taxon>
        <taxon>Ceramiales</taxon>
        <taxon>Dasyaceae</taxon>
        <taxon>Dasya</taxon>
    </lineage>
</organism>
<protein>
    <submittedName>
        <fullName evidence="2">Hypothetical chloroplast RF65</fullName>
    </submittedName>
</protein>
<feature type="transmembrane region" description="Helical" evidence="1">
    <location>
        <begin position="38"/>
        <end position="57"/>
    </location>
</feature>
<name>A0A1C8XRZ6_9FLOR</name>
<evidence type="ECO:0000313" key="2">
    <source>
        <dbReference type="EMBL" id="AOH77243.1"/>
    </source>
</evidence>
<accession>A0A1C8XRZ6</accession>
<dbReference type="EMBL" id="KX247284">
    <property type="protein sequence ID" value="AOH77243.1"/>
    <property type="molecule type" value="Genomic_DNA"/>
</dbReference>
<evidence type="ECO:0000256" key="1">
    <source>
        <dbReference type="SAM" id="Phobius"/>
    </source>
</evidence>
<keyword evidence="1" id="KW-0472">Membrane</keyword>
<dbReference type="RefSeq" id="YP_009295231.1">
    <property type="nucleotide sequence ID" value="NC_031161.1"/>
</dbReference>
<keyword evidence="1" id="KW-0812">Transmembrane</keyword>
<feature type="transmembrane region" description="Helical" evidence="1">
    <location>
        <begin position="7"/>
        <end position="26"/>
    </location>
</feature>